<protein>
    <submittedName>
        <fullName evidence="1">Uncharacterized protein</fullName>
    </submittedName>
</protein>
<reference evidence="1 2" key="1">
    <citation type="submission" date="2024-09" db="EMBL/GenBank/DDBJ databases">
        <title>Genome sequencing and assembly of Phytophthora oleae, isolate VK10A, causative agent of rot of olive drupes.</title>
        <authorList>
            <person name="Conti Taguali S."/>
            <person name="Riolo M."/>
            <person name="La Spada F."/>
            <person name="Cacciola S.O."/>
            <person name="Dionisio G."/>
        </authorList>
    </citation>
    <scope>NUCLEOTIDE SEQUENCE [LARGE SCALE GENOMIC DNA]</scope>
    <source>
        <strain evidence="1 2">VK10A</strain>
    </source>
</reference>
<evidence type="ECO:0000313" key="1">
    <source>
        <dbReference type="EMBL" id="KAL3659137.1"/>
    </source>
</evidence>
<evidence type="ECO:0000313" key="2">
    <source>
        <dbReference type="Proteomes" id="UP001632037"/>
    </source>
</evidence>
<gene>
    <name evidence="1" type="ORF">V7S43_015717</name>
</gene>
<organism evidence="1 2">
    <name type="scientific">Phytophthora oleae</name>
    <dbReference type="NCBI Taxonomy" id="2107226"/>
    <lineage>
        <taxon>Eukaryota</taxon>
        <taxon>Sar</taxon>
        <taxon>Stramenopiles</taxon>
        <taxon>Oomycota</taxon>
        <taxon>Peronosporomycetes</taxon>
        <taxon>Peronosporales</taxon>
        <taxon>Peronosporaceae</taxon>
        <taxon>Phytophthora</taxon>
    </lineage>
</organism>
<name>A0ABD3EZL5_9STRA</name>
<sequence>MDFVFKLPEIERSPPQVNFSETVLDEMTSSLDWLHLDTETMLSAVDDSANVSFRWQHVPSLNCIQASSITPVAHKAEEIGEMIWCHARNTNKQTDEAFRYIQRKTPTPLDMNAVAFMMEGLLCNNIISTYRKYDEGDRIILVGTTKWFLPSGELVLQDYSWTVISPSPDTAEACVMRHCYKLEMTTTSSEEAARDQKLVFHVVSSKTRNLHQEMQDHLLSNDSI</sequence>
<comment type="caution">
    <text evidence="1">The sequence shown here is derived from an EMBL/GenBank/DDBJ whole genome shotgun (WGS) entry which is preliminary data.</text>
</comment>
<accession>A0ABD3EZL5</accession>
<keyword evidence="2" id="KW-1185">Reference proteome</keyword>
<dbReference type="EMBL" id="JBIMZQ010000048">
    <property type="protein sequence ID" value="KAL3659137.1"/>
    <property type="molecule type" value="Genomic_DNA"/>
</dbReference>
<dbReference type="AlphaFoldDB" id="A0ABD3EZL5"/>
<proteinExistence type="predicted"/>
<dbReference type="Proteomes" id="UP001632037">
    <property type="component" value="Unassembled WGS sequence"/>
</dbReference>